<reference evidence="3 4" key="1">
    <citation type="submission" date="2020-06" db="EMBL/GenBank/DDBJ databases">
        <title>Halomonas sp. QX-1 draft genome sequence.</title>
        <authorList>
            <person name="Qiu X."/>
        </authorList>
    </citation>
    <scope>NUCLEOTIDE SEQUENCE [LARGE SCALE GENOMIC DNA]</scope>
    <source>
        <strain evidence="3 4">QX-1</strain>
    </source>
</reference>
<dbReference type="RefSeq" id="WP_176302561.1">
    <property type="nucleotide sequence ID" value="NZ_JABWCV010000004.1"/>
</dbReference>
<proteinExistence type="predicted"/>
<organism evidence="3 4">
    <name type="scientific">Vreelandella maris</name>
    <dbReference type="NCBI Taxonomy" id="2729617"/>
    <lineage>
        <taxon>Bacteria</taxon>
        <taxon>Pseudomonadati</taxon>
        <taxon>Pseudomonadota</taxon>
        <taxon>Gammaproteobacteria</taxon>
        <taxon>Oceanospirillales</taxon>
        <taxon>Halomonadaceae</taxon>
        <taxon>Vreelandella</taxon>
    </lineage>
</organism>
<comment type="caution">
    <text evidence="3">The sequence shown here is derived from an EMBL/GenBank/DDBJ whole genome shotgun (WGS) entry which is preliminary data.</text>
</comment>
<name>A0A7Y6RAQ0_9GAMM</name>
<dbReference type="GO" id="GO:0015627">
    <property type="term" value="C:type II protein secretion system complex"/>
    <property type="evidence" value="ECO:0007669"/>
    <property type="project" value="InterPro"/>
</dbReference>
<keyword evidence="1" id="KW-0732">Signal</keyword>
<dbReference type="PROSITE" id="PS51257">
    <property type="entry name" value="PROKAR_LIPOPROTEIN"/>
    <property type="match status" value="1"/>
</dbReference>
<dbReference type="Pfam" id="PF16537">
    <property type="entry name" value="T2SSB"/>
    <property type="match status" value="1"/>
</dbReference>
<evidence type="ECO:0000313" key="3">
    <source>
        <dbReference type="EMBL" id="NVF13446.1"/>
    </source>
</evidence>
<feature type="chain" id="PRO_5031190961" evidence="1">
    <location>
        <begin position="28"/>
        <end position="188"/>
    </location>
</feature>
<keyword evidence="4" id="KW-1185">Reference proteome</keyword>
<evidence type="ECO:0000256" key="1">
    <source>
        <dbReference type="SAM" id="SignalP"/>
    </source>
</evidence>
<dbReference type="AlphaFoldDB" id="A0A7Y6RAQ0"/>
<evidence type="ECO:0000259" key="2">
    <source>
        <dbReference type="Pfam" id="PF16537"/>
    </source>
</evidence>
<feature type="domain" description="Type II secretion system protein GspB C-terminal" evidence="2">
    <location>
        <begin position="135"/>
        <end position="183"/>
    </location>
</feature>
<evidence type="ECO:0000313" key="4">
    <source>
        <dbReference type="Proteomes" id="UP000589984"/>
    </source>
</evidence>
<feature type="signal peptide" evidence="1">
    <location>
        <begin position="1"/>
        <end position="27"/>
    </location>
</feature>
<gene>
    <name evidence="3" type="ORF">HUO07_04570</name>
</gene>
<protein>
    <submittedName>
        <fullName evidence="3">General secretion pathway protein GspB</fullName>
    </submittedName>
</protein>
<sequence length="188" mass="20662">MKKKYTAAGLLAVALVSCTMAYQFAMAEERAAQAWRPSQDSQLQSLDARLGEKVREFLELNELLSRQLEDVRLQQAGQQDTPLLTGNAFVPEPLAPEPAMPEPVEITPEVVAPPPPPPEPPVRQAPWWSRYQLSMVVYSDTSRSAVINGRYVRRGDAVASGVVVRDIRPNQVTLARGGETARLTIGAE</sequence>
<dbReference type="Proteomes" id="UP000589984">
    <property type="component" value="Unassembled WGS sequence"/>
</dbReference>
<dbReference type="InterPro" id="IPR032389">
    <property type="entry name" value="GspB_C"/>
</dbReference>
<accession>A0A7Y6RAQ0</accession>
<dbReference type="EMBL" id="JABWCV010000004">
    <property type="protein sequence ID" value="NVF13446.1"/>
    <property type="molecule type" value="Genomic_DNA"/>
</dbReference>